<dbReference type="InterPro" id="IPR043926">
    <property type="entry name" value="ABCG_dom"/>
</dbReference>
<dbReference type="InterPro" id="IPR013525">
    <property type="entry name" value="ABC2_TM"/>
</dbReference>
<evidence type="ECO:0000256" key="9">
    <source>
        <dbReference type="SAM" id="Phobius"/>
    </source>
</evidence>
<feature type="transmembrane region" description="Helical" evidence="9">
    <location>
        <begin position="615"/>
        <end position="639"/>
    </location>
</feature>
<comment type="subcellular location">
    <subcellularLocation>
        <location evidence="1">Membrane</location>
        <topology evidence="1">Multi-pass membrane protein</topology>
    </subcellularLocation>
</comment>
<dbReference type="PROSITE" id="PS00211">
    <property type="entry name" value="ABC_TRANSPORTER_1"/>
    <property type="match status" value="1"/>
</dbReference>
<dbReference type="VEuPathDB" id="FungiDB:SPPG_05858"/>
<feature type="domain" description="ABC transporter" evidence="10">
    <location>
        <begin position="155"/>
        <end position="404"/>
    </location>
</feature>
<feature type="transmembrane region" description="Helical" evidence="9">
    <location>
        <begin position="505"/>
        <end position="528"/>
    </location>
</feature>
<keyword evidence="7 9" id="KW-0472">Membrane</keyword>
<dbReference type="InParanoid" id="A0A0L0HD09"/>
<dbReference type="InterPro" id="IPR017871">
    <property type="entry name" value="ABC_transporter-like_CS"/>
</dbReference>
<organism evidence="11 12">
    <name type="scientific">Spizellomyces punctatus (strain DAOM BR117)</name>
    <dbReference type="NCBI Taxonomy" id="645134"/>
    <lineage>
        <taxon>Eukaryota</taxon>
        <taxon>Fungi</taxon>
        <taxon>Fungi incertae sedis</taxon>
        <taxon>Chytridiomycota</taxon>
        <taxon>Chytridiomycota incertae sedis</taxon>
        <taxon>Chytridiomycetes</taxon>
        <taxon>Spizellomycetales</taxon>
        <taxon>Spizellomycetaceae</taxon>
        <taxon>Spizellomyces</taxon>
    </lineage>
</organism>
<dbReference type="InterPro" id="IPR003439">
    <property type="entry name" value="ABC_transporter-like_ATP-bd"/>
</dbReference>
<evidence type="ECO:0000256" key="3">
    <source>
        <dbReference type="ARBA" id="ARBA00022692"/>
    </source>
</evidence>
<dbReference type="GO" id="GO:0140359">
    <property type="term" value="F:ABC-type transporter activity"/>
    <property type="evidence" value="ECO:0007669"/>
    <property type="project" value="InterPro"/>
</dbReference>
<dbReference type="GeneID" id="27689202"/>
<feature type="compositionally biased region" description="Low complexity" evidence="8">
    <location>
        <begin position="96"/>
        <end position="110"/>
    </location>
</feature>
<proteinExistence type="predicted"/>
<evidence type="ECO:0000313" key="11">
    <source>
        <dbReference type="EMBL" id="KNC98891.1"/>
    </source>
</evidence>
<evidence type="ECO:0000256" key="8">
    <source>
        <dbReference type="SAM" id="MobiDB-lite"/>
    </source>
</evidence>
<gene>
    <name evidence="11" type="ORF">SPPG_05858</name>
</gene>
<name>A0A0L0HD09_SPIPD</name>
<feature type="transmembrane region" description="Helical" evidence="9">
    <location>
        <begin position="540"/>
        <end position="563"/>
    </location>
</feature>
<evidence type="ECO:0000256" key="5">
    <source>
        <dbReference type="ARBA" id="ARBA00022840"/>
    </source>
</evidence>
<accession>A0A0L0HD09</accession>
<evidence type="ECO:0000259" key="10">
    <source>
        <dbReference type="PROSITE" id="PS50893"/>
    </source>
</evidence>
<dbReference type="OrthoDB" id="66620at2759"/>
<feature type="region of interest" description="Disordered" evidence="8">
    <location>
        <begin position="78"/>
        <end position="148"/>
    </location>
</feature>
<reference evidence="11 12" key="1">
    <citation type="submission" date="2009-08" db="EMBL/GenBank/DDBJ databases">
        <title>The Genome Sequence of Spizellomyces punctatus strain DAOM BR117.</title>
        <authorList>
            <consortium name="The Broad Institute Genome Sequencing Platform"/>
            <person name="Russ C."/>
            <person name="Cuomo C."/>
            <person name="Shea T."/>
            <person name="Young S.K."/>
            <person name="Zeng Q."/>
            <person name="Koehrsen M."/>
            <person name="Haas B."/>
            <person name="Borodovsky M."/>
            <person name="Guigo R."/>
            <person name="Alvarado L."/>
            <person name="Berlin A."/>
            <person name="Bochicchio J."/>
            <person name="Borenstein D."/>
            <person name="Chapman S."/>
            <person name="Chen Z."/>
            <person name="Engels R."/>
            <person name="Freedman E."/>
            <person name="Gellesch M."/>
            <person name="Goldberg J."/>
            <person name="Griggs A."/>
            <person name="Gujja S."/>
            <person name="Heiman D."/>
            <person name="Hepburn T."/>
            <person name="Howarth C."/>
            <person name="Jen D."/>
            <person name="Larson L."/>
            <person name="Lewis B."/>
            <person name="Mehta T."/>
            <person name="Park D."/>
            <person name="Pearson M."/>
            <person name="Roberts A."/>
            <person name="Saif S."/>
            <person name="Shenoy N."/>
            <person name="Sisk P."/>
            <person name="Stolte C."/>
            <person name="Sykes S."/>
            <person name="Thomson T."/>
            <person name="Walk T."/>
            <person name="White J."/>
            <person name="Yandava C."/>
            <person name="Burger G."/>
            <person name="Gray M.W."/>
            <person name="Holland P.W.H."/>
            <person name="King N."/>
            <person name="Lang F.B.F."/>
            <person name="Roger A.J."/>
            <person name="Ruiz-Trillo I."/>
            <person name="Lander E."/>
            <person name="Nusbaum C."/>
        </authorList>
    </citation>
    <scope>NUCLEOTIDE SEQUENCE [LARGE SCALE GENOMIC DNA]</scope>
    <source>
        <strain evidence="11 12">DAOM BR117</strain>
    </source>
</reference>
<dbReference type="AlphaFoldDB" id="A0A0L0HD09"/>
<dbReference type="InterPro" id="IPR003593">
    <property type="entry name" value="AAA+_ATPase"/>
</dbReference>
<dbReference type="OMA" id="WWKQFWL"/>
<dbReference type="CDD" id="cd03213">
    <property type="entry name" value="ABCG_EPDR"/>
    <property type="match status" value="1"/>
</dbReference>
<feature type="compositionally biased region" description="Basic and acidic residues" evidence="8">
    <location>
        <begin position="78"/>
        <end position="93"/>
    </location>
</feature>
<evidence type="ECO:0000256" key="2">
    <source>
        <dbReference type="ARBA" id="ARBA00022448"/>
    </source>
</evidence>
<dbReference type="SMART" id="SM00382">
    <property type="entry name" value="AAA"/>
    <property type="match status" value="1"/>
</dbReference>
<dbReference type="EMBL" id="KQ257459">
    <property type="protein sequence ID" value="KNC98891.1"/>
    <property type="molecule type" value="Genomic_DNA"/>
</dbReference>
<dbReference type="Pfam" id="PF00005">
    <property type="entry name" value="ABC_tran"/>
    <property type="match status" value="1"/>
</dbReference>
<evidence type="ECO:0000256" key="1">
    <source>
        <dbReference type="ARBA" id="ARBA00004141"/>
    </source>
</evidence>
<dbReference type="SUPFAM" id="SSF52540">
    <property type="entry name" value="P-loop containing nucleoside triphosphate hydrolases"/>
    <property type="match status" value="1"/>
</dbReference>
<feature type="compositionally biased region" description="Basic and acidic residues" evidence="8">
    <location>
        <begin position="127"/>
        <end position="143"/>
    </location>
</feature>
<evidence type="ECO:0000256" key="6">
    <source>
        <dbReference type="ARBA" id="ARBA00022989"/>
    </source>
</evidence>
<feature type="compositionally biased region" description="Polar residues" evidence="8">
    <location>
        <begin position="1"/>
        <end position="16"/>
    </location>
</feature>
<dbReference type="GO" id="GO:0016887">
    <property type="term" value="F:ATP hydrolysis activity"/>
    <property type="evidence" value="ECO:0007669"/>
    <property type="project" value="InterPro"/>
</dbReference>
<dbReference type="InterPro" id="IPR027417">
    <property type="entry name" value="P-loop_NTPase"/>
</dbReference>
<keyword evidence="6 9" id="KW-1133">Transmembrane helix</keyword>
<feature type="transmembrane region" description="Helical" evidence="9">
    <location>
        <begin position="651"/>
        <end position="668"/>
    </location>
</feature>
<dbReference type="GO" id="GO:0016020">
    <property type="term" value="C:membrane"/>
    <property type="evidence" value="ECO:0007669"/>
    <property type="project" value="UniProtKB-SubCell"/>
</dbReference>
<evidence type="ECO:0000256" key="7">
    <source>
        <dbReference type="ARBA" id="ARBA00023136"/>
    </source>
</evidence>
<dbReference type="PANTHER" id="PTHR48041:SF122">
    <property type="entry name" value="ABC TRANSPORTER DOMAIN-CONTAINING PROTEIN"/>
    <property type="match status" value="1"/>
</dbReference>
<evidence type="ECO:0000313" key="12">
    <source>
        <dbReference type="Proteomes" id="UP000053201"/>
    </source>
</evidence>
<dbReference type="Pfam" id="PF19055">
    <property type="entry name" value="ABC2_membrane_7"/>
    <property type="match status" value="1"/>
</dbReference>
<feature type="transmembrane region" description="Helical" evidence="9">
    <location>
        <begin position="591"/>
        <end position="609"/>
    </location>
</feature>
<feature type="transmembrane region" description="Helical" evidence="9">
    <location>
        <begin position="737"/>
        <end position="758"/>
    </location>
</feature>
<dbReference type="RefSeq" id="XP_016606931.1">
    <property type="nucleotide sequence ID" value="XM_016754063.1"/>
</dbReference>
<dbReference type="eggNOG" id="KOG0061">
    <property type="taxonomic scope" value="Eukaryota"/>
</dbReference>
<keyword evidence="2" id="KW-0813">Transport</keyword>
<keyword evidence="5" id="KW-0067">ATP-binding</keyword>
<dbReference type="Proteomes" id="UP000053201">
    <property type="component" value="Unassembled WGS sequence"/>
</dbReference>
<dbReference type="InterPro" id="IPR050352">
    <property type="entry name" value="ABCG_transporters"/>
</dbReference>
<dbReference type="GO" id="GO:0005524">
    <property type="term" value="F:ATP binding"/>
    <property type="evidence" value="ECO:0007669"/>
    <property type="project" value="UniProtKB-KW"/>
</dbReference>
<keyword evidence="12" id="KW-1185">Reference proteome</keyword>
<protein>
    <recommendedName>
        <fullName evidence="10">ABC transporter domain-containing protein</fullName>
    </recommendedName>
</protein>
<sequence>MSISGSQLEMTQTDPPHSSLVPTREADENVVIPLDDPSIMQREDGWAIPVPKAVGIGTESYVTNGGMAQPWQDGVKEVEKHVQNTDRPPRPERTGSLIRDSISISISTPSDQDTASEVRQRTSRQYQDGKGREQTFVEGHEDGDGSAGCDGRMDIYWENVRYSVTVGRGKSKKEKEILKGVSGRARPGEMVAIMGGSGAGKSTLLNVLAGRVPTGTPTGVILANGRIREKRTWKRLVGYVEQEDLMYENLTVRETLTTAALLRLPNSRYTKDQKLARVDEVLAELGLTHVADSRIGNSQMGGISGGEKKRVSIGIELVTNPGTLFLDEPTTGLDSATARNICDMLKNLAKKSGKTIIMTIHMPRETILDMIDRVALMSYGKMVWFGPAKDALKHFAQLGYKCPPQTNPADFFLDLIQVDTRDPTSQERLKKLLDAWDRVSTQYVKPIDSALRETATGQQQALKEKKGARHKVEDDCHIDRWAVPWPVECGVLLQRNLKHVWRSKIIIISTLIQQFILFLIIGFVFFRISDDQAGVQNRYGVLFFICINQTFSFLMPIITVFPLERRIILRERAAGSYRVSAAYLAKSLSQWPLAICASLLFSLPVYWLIGLQPNVGRWILFIVITQCLVFAAQSLGMLIGSSVPNVQMAQVFGPLVVVLFVIFGGNFANQDSITPVLRWIQWISIIRYAYGAYMQNEFYGLEFQCPGGGGGASGGALCAAQGEQIVKSFGLDTPSKAVCIIVLVGLGLAFQVLAALVLRRTTRLRIKII</sequence>
<evidence type="ECO:0000256" key="4">
    <source>
        <dbReference type="ARBA" id="ARBA00022741"/>
    </source>
</evidence>
<dbReference type="STRING" id="645134.A0A0L0HD09"/>
<keyword evidence="4" id="KW-0547">Nucleotide-binding</keyword>
<dbReference type="Pfam" id="PF01061">
    <property type="entry name" value="ABC2_membrane"/>
    <property type="match status" value="1"/>
</dbReference>
<dbReference type="PROSITE" id="PS50893">
    <property type="entry name" value="ABC_TRANSPORTER_2"/>
    <property type="match status" value="1"/>
</dbReference>
<dbReference type="Gene3D" id="3.40.50.300">
    <property type="entry name" value="P-loop containing nucleotide triphosphate hydrolases"/>
    <property type="match status" value="1"/>
</dbReference>
<dbReference type="PANTHER" id="PTHR48041">
    <property type="entry name" value="ABC TRANSPORTER G FAMILY MEMBER 28"/>
    <property type="match status" value="1"/>
</dbReference>
<keyword evidence="3 9" id="KW-0812">Transmembrane</keyword>
<feature type="region of interest" description="Disordered" evidence="8">
    <location>
        <begin position="1"/>
        <end position="27"/>
    </location>
</feature>